<reference evidence="1 2" key="1">
    <citation type="submission" date="2021-05" db="EMBL/GenBank/DDBJ databases">
        <title>Novel Bacillus species.</title>
        <authorList>
            <person name="Liu G."/>
        </authorList>
    </citation>
    <scope>NUCLEOTIDE SEQUENCE [LARGE SCALE GENOMIC DNA]</scope>
    <source>
        <strain evidence="1 2">FJAT-49682</strain>
    </source>
</reference>
<dbReference type="EMBL" id="JAGYPN010000001">
    <property type="protein sequence ID" value="MBS4221391.1"/>
    <property type="molecule type" value="Genomic_DNA"/>
</dbReference>
<dbReference type="AlphaFoldDB" id="A0A942UH69"/>
<comment type="caution">
    <text evidence="1">The sequence shown here is derived from an EMBL/GenBank/DDBJ whole genome shotgun (WGS) entry which is preliminary data.</text>
</comment>
<proteinExistence type="predicted"/>
<gene>
    <name evidence="1" type="ORF">KHA91_01305</name>
</gene>
<dbReference type="InterPro" id="IPR038026">
    <property type="entry name" value="MtlR-like_sf"/>
</dbReference>
<keyword evidence="2" id="KW-1185">Reference proteome</keyword>
<dbReference type="SUPFAM" id="SSF158668">
    <property type="entry name" value="MtlR-like"/>
    <property type="match status" value="1"/>
</dbReference>
<sequence length="154" mass="17668">MAKPTVGNMEFESLIKHVNADDPLQIVIRCHLIVESKLIKLIELSLENKNELDVEKLNFPTKVNLAFALGCIEEKYLKPVLLNINSLRNKFAHNIKYELSENDVMKLYNKNPSLELVLEKGFKERSLLDRLRAAIAMTFIELDVTEKAIEEIST</sequence>
<protein>
    <submittedName>
        <fullName evidence="1">Uncharacterized protein</fullName>
    </submittedName>
</protein>
<evidence type="ECO:0000313" key="1">
    <source>
        <dbReference type="EMBL" id="MBS4221391.1"/>
    </source>
</evidence>
<evidence type="ECO:0000313" key="2">
    <source>
        <dbReference type="Proteomes" id="UP000676456"/>
    </source>
</evidence>
<dbReference type="Gene3D" id="1.20.120.330">
    <property type="entry name" value="Nucleotidyltransferases domain 2"/>
    <property type="match status" value="1"/>
</dbReference>
<organism evidence="1 2">
    <name type="scientific">Lederbergia citrea</name>
    <dbReference type="NCBI Taxonomy" id="2833581"/>
    <lineage>
        <taxon>Bacteria</taxon>
        <taxon>Bacillati</taxon>
        <taxon>Bacillota</taxon>
        <taxon>Bacilli</taxon>
        <taxon>Bacillales</taxon>
        <taxon>Bacillaceae</taxon>
        <taxon>Lederbergia</taxon>
    </lineage>
</organism>
<name>A0A942UH69_9BACI</name>
<dbReference type="RefSeq" id="WP_213096415.1">
    <property type="nucleotide sequence ID" value="NZ_JAGYPH010000001.1"/>
</dbReference>
<accession>A0A942UH69</accession>
<dbReference type="Proteomes" id="UP000676456">
    <property type="component" value="Unassembled WGS sequence"/>
</dbReference>